<accession>A0ABD2Y7K3</accession>
<dbReference type="AlphaFoldDB" id="A0ABD2Y7K3"/>
<feature type="chain" id="PRO_5044884310" evidence="2">
    <location>
        <begin position="41"/>
        <end position="105"/>
    </location>
</feature>
<keyword evidence="4" id="KW-1185">Reference proteome</keyword>
<name>A0ABD2Y7K3_9GENT</name>
<evidence type="ECO:0000256" key="2">
    <source>
        <dbReference type="SAM" id="SignalP"/>
    </source>
</evidence>
<feature type="compositionally biased region" description="Basic and acidic residues" evidence="1">
    <location>
        <begin position="72"/>
        <end position="85"/>
    </location>
</feature>
<dbReference type="InterPro" id="IPR033249">
    <property type="entry name" value="CLE_plant"/>
</dbReference>
<feature type="signal peptide" evidence="2">
    <location>
        <begin position="1"/>
        <end position="40"/>
    </location>
</feature>
<evidence type="ECO:0000313" key="3">
    <source>
        <dbReference type="EMBL" id="KAL3501889.1"/>
    </source>
</evidence>
<reference evidence="3 4" key="1">
    <citation type="submission" date="2024-11" db="EMBL/GenBank/DDBJ databases">
        <title>A near-complete genome assembly of Cinchona calisaya.</title>
        <authorList>
            <person name="Lian D.C."/>
            <person name="Zhao X.W."/>
            <person name="Wei L."/>
        </authorList>
    </citation>
    <scope>NUCLEOTIDE SEQUENCE [LARGE SCALE GENOMIC DNA]</scope>
    <source>
        <tissue evidence="3">Nenye</tissue>
    </source>
</reference>
<evidence type="ECO:0000256" key="1">
    <source>
        <dbReference type="SAM" id="MobiDB-lite"/>
    </source>
</evidence>
<sequence length="105" mass="11802">MNAPNNEAKRSRTRGRHATAKTAAFFLCILVFSQFCISSAQNNDNNAPSHWSRARKARSFHKVSSFHAASDNNEHVGRDRRETGSDTIFKDDVRLVHTGPNPLHN</sequence>
<protein>
    <submittedName>
        <fullName evidence="3">Uncharacterized protein</fullName>
    </submittedName>
</protein>
<dbReference type="PANTHER" id="PTHR34545">
    <property type="entry name" value="CLAVATA3/ESR (CLE)-RELATED PROTEIN 22"/>
    <property type="match status" value="1"/>
</dbReference>
<comment type="caution">
    <text evidence="3">The sequence shown here is derived from an EMBL/GenBank/DDBJ whole genome shotgun (WGS) entry which is preliminary data.</text>
</comment>
<evidence type="ECO:0000313" key="4">
    <source>
        <dbReference type="Proteomes" id="UP001630127"/>
    </source>
</evidence>
<organism evidence="3 4">
    <name type="scientific">Cinchona calisaya</name>
    <dbReference type="NCBI Taxonomy" id="153742"/>
    <lineage>
        <taxon>Eukaryota</taxon>
        <taxon>Viridiplantae</taxon>
        <taxon>Streptophyta</taxon>
        <taxon>Embryophyta</taxon>
        <taxon>Tracheophyta</taxon>
        <taxon>Spermatophyta</taxon>
        <taxon>Magnoliopsida</taxon>
        <taxon>eudicotyledons</taxon>
        <taxon>Gunneridae</taxon>
        <taxon>Pentapetalae</taxon>
        <taxon>asterids</taxon>
        <taxon>lamiids</taxon>
        <taxon>Gentianales</taxon>
        <taxon>Rubiaceae</taxon>
        <taxon>Cinchonoideae</taxon>
        <taxon>Cinchoneae</taxon>
        <taxon>Cinchona</taxon>
    </lineage>
</organism>
<feature type="region of interest" description="Disordered" evidence="1">
    <location>
        <begin position="62"/>
        <end position="85"/>
    </location>
</feature>
<dbReference type="EMBL" id="JBJUIK010000015">
    <property type="protein sequence ID" value="KAL3501889.1"/>
    <property type="molecule type" value="Genomic_DNA"/>
</dbReference>
<dbReference type="PANTHER" id="PTHR34545:SF7">
    <property type="entry name" value="CLAVATA3_ESR (CLE)-RELATED PROTEIN 16"/>
    <property type="match status" value="1"/>
</dbReference>
<keyword evidence="2" id="KW-0732">Signal</keyword>
<gene>
    <name evidence="3" type="ORF">ACH5RR_036338</name>
</gene>
<proteinExistence type="predicted"/>
<dbReference type="Proteomes" id="UP001630127">
    <property type="component" value="Unassembled WGS sequence"/>
</dbReference>